<organism evidence="1">
    <name type="scientific">marine metagenome</name>
    <dbReference type="NCBI Taxonomy" id="408172"/>
    <lineage>
        <taxon>unclassified sequences</taxon>
        <taxon>metagenomes</taxon>
        <taxon>ecological metagenomes</taxon>
    </lineage>
</organism>
<feature type="non-terminal residue" evidence="1">
    <location>
        <position position="1"/>
    </location>
</feature>
<reference evidence="1" key="1">
    <citation type="submission" date="2018-05" db="EMBL/GenBank/DDBJ databases">
        <authorList>
            <person name="Lanie J.A."/>
            <person name="Ng W.-L."/>
            <person name="Kazmierczak K.M."/>
            <person name="Andrzejewski T.M."/>
            <person name="Davidsen T.M."/>
            <person name="Wayne K.J."/>
            <person name="Tettelin H."/>
            <person name="Glass J.I."/>
            <person name="Rusch D."/>
            <person name="Podicherti R."/>
            <person name="Tsui H.-C.T."/>
            <person name="Winkler M.E."/>
        </authorList>
    </citation>
    <scope>NUCLEOTIDE SEQUENCE</scope>
</reference>
<gene>
    <name evidence="1" type="ORF">METZ01_LOCUS132919</name>
</gene>
<name>A0A381YST0_9ZZZZ</name>
<dbReference type="EMBL" id="UINC01018971">
    <property type="protein sequence ID" value="SVA80065.1"/>
    <property type="molecule type" value="Genomic_DNA"/>
</dbReference>
<dbReference type="AlphaFoldDB" id="A0A381YST0"/>
<accession>A0A381YST0</accession>
<evidence type="ECO:0000313" key="1">
    <source>
        <dbReference type="EMBL" id="SVA80065.1"/>
    </source>
</evidence>
<proteinExistence type="predicted"/>
<sequence>VLTGFPGFVSAEITGGVAAGKSDHGDIDLIVHIEGNDKRAIKKELQTYLETQPANKILPFRSDKYAGRRSYNAGELVSILFPQTDGGKTAQIDNIVAVTKDEGVFKKSFLDWPAEKQGLILGLIKTAIQEANATKTVDRLFASIGLGVPKTNRVLEFNLSGIELQLRAYEKDHRGREAKGTREVLWKSNNWNDVVSLLRNYDLTKSFNDLLPDVQASLKHPTSKDRVKGVFNAMVSIKSGEVGTPKADRKQETINMVNAMESKHILFRSLMEC</sequence>
<protein>
    <submittedName>
        <fullName evidence="1">Uncharacterized protein</fullName>
    </submittedName>
</protein>